<dbReference type="InterPro" id="IPR036610">
    <property type="entry name" value="PEBP-like_sf"/>
</dbReference>
<accession>A0ABP5NMZ3</accession>
<reference evidence="3" key="1">
    <citation type="journal article" date="2019" name="Int. J. Syst. Evol. Microbiol.">
        <title>The Global Catalogue of Microorganisms (GCM) 10K type strain sequencing project: providing services to taxonomists for standard genome sequencing and annotation.</title>
        <authorList>
            <consortium name="The Broad Institute Genomics Platform"/>
            <consortium name="The Broad Institute Genome Sequencing Center for Infectious Disease"/>
            <person name="Wu L."/>
            <person name="Ma J."/>
        </authorList>
    </citation>
    <scope>NUCLEOTIDE SEQUENCE [LARGE SCALE GENOMIC DNA]</scope>
    <source>
        <strain evidence="3">JCM 16034</strain>
    </source>
</reference>
<sequence>MTFEVTSQDLVDGGELPRSQASAYFGLDGQDLSPQVSWSGAPEGTRSFAVTVMDPDAKRAGGFCHWAVVNIPAAVDELPEGAGGAPDGMGPSGDEAGLPVGSVELTNDAGFAGFVGAGPPKGSGPHRYVLTVHAVGAERLPATPRSTGSRVLKDIRDHELASASITCTFEVR</sequence>
<dbReference type="Gene3D" id="3.90.280.10">
    <property type="entry name" value="PEBP-like"/>
    <property type="match status" value="1"/>
</dbReference>
<proteinExistence type="inferred from homology"/>
<name>A0ABP5NMZ3_9MICC</name>
<comment type="caution">
    <text evidence="2">The sequence shown here is derived from an EMBL/GenBank/DDBJ whole genome shotgun (WGS) entry which is preliminary data.</text>
</comment>
<evidence type="ECO:0000313" key="3">
    <source>
        <dbReference type="Proteomes" id="UP001500432"/>
    </source>
</evidence>
<gene>
    <name evidence="2" type="ORF">GCM10009849_23540</name>
</gene>
<dbReference type="PANTHER" id="PTHR30289">
    <property type="entry name" value="UNCHARACTERIZED PROTEIN YBCL-RELATED"/>
    <property type="match status" value="1"/>
</dbReference>
<dbReference type="CDD" id="cd00865">
    <property type="entry name" value="PEBP_bact_arch"/>
    <property type="match status" value="1"/>
</dbReference>
<dbReference type="SUPFAM" id="SSF49777">
    <property type="entry name" value="PEBP-like"/>
    <property type="match status" value="1"/>
</dbReference>
<dbReference type="Pfam" id="PF01161">
    <property type="entry name" value="PBP"/>
    <property type="match status" value="1"/>
</dbReference>
<protein>
    <recommendedName>
        <fullName evidence="4">YbhB/YbcL family Raf kinase inhibitor-like protein</fullName>
    </recommendedName>
</protein>
<dbReference type="EMBL" id="BAAAQW010000006">
    <property type="protein sequence ID" value="GAA2200956.1"/>
    <property type="molecule type" value="Genomic_DNA"/>
</dbReference>
<dbReference type="Proteomes" id="UP001500432">
    <property type="component" value="Unassembled WGS sequence"/>
</dbReference>
<dbReference type="InterPro" id="IPR008914">
    <property type="entry name" value="PEBP"/>
</dbReference>
<dbReference type="InterPro" id="IPR005247">
    <property type="entry name" value="YbhB_YbcL/LppC-like"/>
</dbReference>
<organism evidence="2 3">
    <name type="scientific">Sinomonas flava</name>
    <dbReference type="NCBI Taxonomy" id="496857"/>
    <lineage>
        <taxon>Bacteria</taxon>
        <taxon>Bacillati</taxon>
        <taxon>Actinomycetota</taxon>
        <taxon>Actinomycetes</taxon>
        <taxon>Micrococcales</taxon>
        <taxon>Micrococcaceae</taxon>
        <taxon>Sinomonas</taxon>
    </lineage>
</organism>
<keyword evidence="3" id="KW-1185">Reference proteome</keyword>
<dbReference type="PANTHER" id="PTHR30289:SF1">
    <property type="entry name" value="PEBP (PHOSPHATIDYLETHANOLAMINE-BINDING PROTEIN) FAMILY PROTEIN"/>
    <property type="match status" value="1"/>
</dbReference>
<evidence type="ECO:0000256" key="1">
    <source>
        <dbReference type="ARBA" id="ARBA00007120"/>
    </source>
</evidence>
<evidence type="ECO:0008006" key="4">
    <source>
        <dbReference type="Google" id="ProtNLM"/>
    </source>
</evidence>
<comment type="similarity">
    <text evidence="1">Belongs to the UPF0098 family.</text>
</comment>
<dbReference type="RefSeq" id="WP_344299913.1">
    <property type="nucleotide sequence ID" value="NZ_BAAAQW010000006.1"/>
</dbReference>
<evidence type="ECO:0000313" key="2">
    <source>
        <dbReference type="EMBL" id="GAA2200956.1"/>
    </source>
</evidence>
<dbReference type="NCBIfam" id="TIGR00481">
    <property type="entry name" value="YbhB/YbcL family Raf kinase inhibitor-like protein"/>
    <property type="match status" value="1"/>
</dbReference>